<feature type="transmembrane region" description="Helical" evidence="8">
    <location>
        <begin position="7"/>
        <end position="40"/>
    </location>
</feature>
<keyword evidence="6 8" id="KW-1133">Transmembrane helix</keyword>
<evidence type="ECO:0000313" key="10">
    <source>
        <dbReference type="Proteomes" id="UP000218767"/>
    </source>
</evidence>
<dbReference type="GO" id="GO:0005886">
    <property type="term" value="C:plasma membrane"/>
    <property type="evidence" value="ECO:0007669"/>
    <property type="project" value="UniProtKB-SubCell"/>
</dbReference>
<name>A0A2A4X9G9_9GAMM</name>
<dbReference type="EMBL" id="NVUL01000027">
    <property type="protein sequence ID" value="PCI78789.1"/>
    <property type="molecule type" value="Genomic_DNA"/>
</dbReference>
<feature type="transmembrane region" description="Helical" evidence="8">
    <location>
        <begin position="198"/>
        <end position="216"/>
    </location>
</feature>
<evidence type="ECO:0000256" key="4">
    <source>
        <dbReference type="ARBA" id="ARBA00022475"/>
    </source>
</evidence>
<keyword evidence="3" id="KW-0813">Transport</keyword>
<keyword evidence="4 8" id="KW-1003">Cell membrane</keyword>
<feature type="transmembrane region" description="Helical" evidence="8">
    <location>
        <begin position="72"/>
        <end position="90"/>
    </location>
</feature>
<dbReference type="Proteomes" id="UP000218767">
    <property type="component" value="Unassembled WGS sequence"/>
</dbReference>
<feature type="transmembrane region" description="Helical" evidence="8">
    <location>
        <begin position="222"/>
        <end position="242"/>
    </location>
</feature>
<evidence type="ECO:0000256" key="1">
    <source>
        <dbReference type="ARBA" id="ARBA00004651"/>
    </source>
</evidence>
<dbReference type="InterPro" id="IPR002781">
    <property type="entry name" value="TM_pro_TauE-like"/>
</dbReference>
<feature type="transmembrane region" description="Helical" evidence="8">
    <location>
        <begin position="172"/>
        <end position="191"/>
    </location>
</feature>
<dbReference type="PANTHER" id="PTHR30269">
    <property type="entry name" value="TRANSMEMBRANE PROTEIN YFCA"/>
    <property type="match status" value="1"/>
</dbReference>
<dbReference type="AlphaFoldDB" id="A0A2A4X9G9"/>
<evidence type="ECO:0000256" key="6">
    <source>
        <dbReference type="ARBA" id="ARBA00022989"/>
    </source>
</evidence>
<organism evidence="9 10">
    <name type="scientific">SAR86 cluster bacterium</name>
    <dbReference type="NCBI Taxonomy" id="2030880"/>
    <lineage>
        <taxon>Bacteria</taxon>
        <taxon>Pseudomonadati</taxon>
        <taxon>Pseudomonadota</taxon>
        <taxon>Gammaproteobacteria</taxon>
        <taxon>SAR86 cluster</taxon>
    </lineage>
</organism>
<comment type="caution">
    <text evidence="9">The sequence shown here is derived from an EMBL/GenBank/DDBJ whole genome shotgun (WGS) entry which is preliminary data.</text>
</comment>
<keyword evidence="5 8" id="KW-0812">Transmembrane</keyword>
<feature type="transmembrane region" description="Helical" evidence="8">
    <location>
        <begin position="46"/>
        <end position="65"/>
    </location>
</feature>
<accession>A0A2A4X9G9</accession>
<evidence type="ECO:0000256" key="5">
    <source>
        <dbReference type="ARBA" id="ARBA00022692"/>
    </source>
</evidence>
<feature type="transmembrane region" description="Helical" evidence="8">
    <location>
        <begin position="102"/>
        <end position="121"/>
    </location>
</feature>
<dbReference type="Pfam" id="PF01925">
    <property type="entry name" value="TauE"/>
    <property type="match status" value="1"/>
</dbReference>
<keyword evidence="7 8" id="KW-0472">Membrane</keyword>
<sequence>MDLSSLAYLYVGLAAFLVGFTKTSVGGVGILAVLLMALAIPGKASPGVLLPMLIAADIMAVIYYRRACQWHVLIRLMPAAFVGVVLGYFFLKLIPDVNFEQIIGWIILSMLAMDLGLSTAIKRHVKGRLVTAIVGMVAGATSMIANAAGPVFGIYLLQMGLNKSEFVGTRSWYFLVMNMAKLPFAIGLGLVTPQTLTLNLTYLPVILIGAVLGYKFLNYINIRVFGVLIRVAVLASAARLILY</sequence>
<evidence type="ECO:0000313" key="9">
    <source>
        <dbReference type="EMBL" id="PCI78789.1"/>
    </source>
</evidence>
<comment type="subcellular location">
    <subcellularLocation>
        <location evidence="1 8">Cell membrane</location>
        <topology evidence="1 8">Multi-pass membrane protein</topology>
    </subcellularLocation>
</comment>
<dbReference type="InterPro" id="IPR052017">
    <property type="entry name" value="TSUP"/>
</dbReference>
<evidence type="ECO:0000256" key="3">
    <source>
        <dbReference type="ARBA" id="ARBA00022448"/>
    </source>
</evidence>
<proteinExistence type="inferred from homology"/>
<evidence type="ECO:0000256" key="2">
    <source>
        <dbReference type="ARBA" id="ARBA00009142"/>
    </source>
</evidence>
<reference evidence="10" key="1">
    <citation type="submission" date="2017-08" db="EMBL/GenBank/DDBJ databases">
        <title>A dynamic microbial community with high functional redundancy inhabits the cold, oxic subseafloor aquifer.</title>
        <authorList>
            <person name="Tully B.J."/>
            <person name="Wheat C.G."/>
            <person name="Glazer B.T."/>
            <person name="Huber J.A."/>
        </authorList>
    </citation>
    <scope>NUCLEOTIDE SEQUENCE [LARGE SCALE GENOMIC DNA]</scope>
</reference>
<dbReference type="PANTHER" id="PTHR30269:SF23">
    <property type="entry name" value="MEMBRANE TRANSPORTER PROTEIN YDHB-RELATED"/>
    <property type="match status" value="1"/>
</dbReference>
<protein>
    <recommendedName>
        <fullName evidence="8">Probable membrane transporter protein</fullName>
    </recommendedName>
</protein>
<comment type="similarity">
    <text evidence="2 8">Belongs to the 4-toluene sulfonate uptake permease (TSUP) (TC 2.A.102) family.</text>
</comment>
<evidence type="ECO:0000256" key="7">
    <source>
        <dbReference type="ARBA" id="ARBA00023136"/>
    </source>
</evidence>
<feature type="transmembrane region" description="Helical" evidence="8">
    <location>
        <begin position="133"/>
        <end position="157"/>
    </location>
</feature>
<gene>
    <name evidence="9" type="ORF">COB20_06180</name>
</gene>
<evidence type="ECO:0000256" key="8">
    <source>
        <dbReference type="RuleBase" id="RU363041"/>
    </source>
</evidence>